<comment type="caution">
    <text evidence="1">The sequence shown here is derived from an EMBL/GenBank/DDBJ whole genome shotgun (WGS) entry which is preliminary data.</text>
</comment>
<reference evidence="1" key="1">
    <citation type="submission" date="2022-12" db="EMBL/GenBank/DDBJ databases">
        <authorList>
            <person name="Petersen C."/>
        </authorList>
    </citation>
    <scope>NUCLEOTIDE SEQUENCE</scope>
    <source>
        <strain evidence="1">IBT 17660</strain>
    </source>
</reference>
<protein>
    <submittedName>
        <fullName evidence="1">Uncharacterized protein</fullName>
    </submittedName>
</protein>
<organism evidence="1 2">
    <name type="scientific">Penicillium desertorum</name>
    <dbReference type="NCBI Taxonomy" id="1303715"/>
    <lineage>
        <taxon>Eukaryota</taxon>
        <taxon>Fungi</taxon>
        <taxon>Dikarya</taxon>
        <taxon>Ascomycota</taxon>
        <taxon>Pezizomycotina</taxon>
        <taxon>Eurotiomycetes</taxon>
        <taxon>Eurotiomycetidae</taxon>
        <taxon>Eurotiales</taxon>
        <taxon>Aspergillaceae</taxon>
        <taxon>Penicillium</taxon>
    </lineage>
</organism>
<keyword evidence="2" id="KW-1185">Reference proteome</keyword>
<sequence length="83" mass="8976">MSRPYVASLTISSSHTHGSLTLTRPTNIAALLTMEGHNIVDEKELRDISSAIEGVVQCAMMGDETRAINVAQIGGNIFFRCRA</sequence>
<evidence type="ECO:0000313" key="2">
    <source>
        <dbReference type="Proteomes" id="UP001147760"/>
    </source>
</evidence>
<proteinExistence type="predicted"/>
<accession>A0A9X0BI76</accession>
<evidence type="ECO:0000313" key="1">
    <source>
        <dbReference type="EMBL" id="KAJ5465673.1"/>
    </source>
</evidence>
<dbReference type="EMBL" id="JAPWDO010000006">
    <property type="protein sequence ID" value="KAJ5465673.1"/>
    <property type="molecule type" value="Genomic_DNA"/>
</dbReference>
<dbReference type="Proteomes" id="UP001147760">
    <property type="component" value="Unassembled WGS sequence"/>
</dbReference>
<gene>
    <name evidence="1" type="ORF">N7530_009460</name>
</gene>
<dbReference type="AlphaFoldDB" id="A0A9X0BI76"/>
<reference evidence="1" key="2">
    <citation type="journal article" date="2023" name="IMA Fungus">
        <title>Comparative genomic study of the Penicillium genus elucidates a diverse pangenome and 15 lateral gene transfer events.</title>
        <authorList>
            <person name="Petersen C."/>
            <person name="Sorensen T."/>
            <person name="Nielsen M.R."/>
            <person name="Sondergaard T.E."/>
            <person name="Sorensen J.L."/>
            <person name="Fitzpatrick D.A."/>
            <person name="Frisvad J.C."/>
            <person name="Nielsen K.L."/>
        </authorList>
    </citation>
    <scope>NUCLEOTIDE SEQUENCE</scope>
    <source>
        <strain evidence="1">IBT 17660</strain>
    </source>
</reference>
<name>A0A9X0BI76_9EURO</name>